<sequence>MALTRRSVVAAGVAAAAFTAAPVRRARSQSAPLRIGIMFPMSGIGAEAGTAWLRGAELAAAQWNRSGGLLGRQIELVVRDDKYSSAGSVAAGRELAGMGINLLVGAAQSPMALGLSPVLGELKALCVAPTPAAMSLTHENFNRNFFRLCPNAYTLYSGLAKIVATRHPDVSEWASISFDSEYGRDSVRFFEYGVRHAAGGRSINFQPPIFVPPTKTDLKVEINALMNSPAQGLYLGLIAAPCISFLQQARAVGLNRKLKVIGEAGTDLLIGRAMQKSTPTNLWSVTYWFPEHEPFKSNPISEALFKDYVAATNDRHPIGLLTTSHRACLALFNAVKKANATDTDSVISALEGLTFDTIGGPYSIRKEDHQGYGTSFYAKVGPRDAQPFYGLDTLEQLSDAEVIEPATPGRKFELPS</sequence>
<comment type="caution">
    <text evidence="6">The sequence shown here is derived from an EMBL/GenBank/DDBJ whole genome shotgun (WGS) entry which is preliminary data.</text>
</comment>
<keyword evidence="4" id="KW-0029">Amino-acid transport</keyword>
<dbReference type="InterPro" id="IPR000709">
    <property type="entry name" value="Leu_Ile_Val-bd"/>
</dbReference>
<dbReference type="GO" id="GO:0006865">
    <property type="term" value="P:amino acid transport"/>
    <property type="evidence" value="ECO:0007669"/>
    <property type="project" value="UniProtKB-KW"/>
</dbReference>
<evidence type="ECO:0000256" key="4">
    <source>
        <dbReference type="ARBA" id="ARBA00022970"/>
    </source>
</evidence>
<dbReference type="Pfam" id="PF13458">
    <property type="entry name" value="Peripla_BP_6"/>
    <property type="match status" value="1"/>
</dbReference>
<protein>
    <submittedName>
        <fullName evidence="6">Amino acid ABC substrate-binding protein</fullName>
    </submittedName>
</protein>
<evidence type="ECO:0000259" key="5">
    <source>
        <dbReference type="Pfam" id="PF13458"/>
    </source>
</evidence>
<keyword evidence="2" id="KW-0813">Transport</keyword>
<evidence type="ECO:0000313" key="7">
    <source>
        <dbReference type="Proteomes" id="UP000637002"/>
    </source>
</evidence>
<dbReference type="RefSeq" id="WP_188610355.1">
    <property type="nucleotide sequence ID" value="NZ_BMGG01000006.1"/>
</dbReference>
<dbReference type="InterPro" id="IPR028082">
    <property type="entry name" value="Peripla_BP_I"/>
</dbReference>
<dbReference type="InterPro" id="IPR028081">
    <property type="entry name" value="Leu-bd"/>
</dbReference>
<evidence type="ECO:0000256" key="1">
    <source>
        <dbReference type="ARBA" id="ARBA00010062"/>
    </source>
</evidence>
<dbReference type="AlphaFoldDB" id="A0A916UGC3"/>
<dbReference type="EMBL" id="BMGG01000006">
    <property type="protein sequence ID" value="GGC72546.1"/>
    <property type="molecule type" value="Genomic_DNA"/>
</dbReference>
<dbReference type="InterPro" id="IPR051010">
    <property type="entry name" value="BCAA_transport"/>
</dbReference>
<reference evidence="6" key="2">
    <citation type="submission" date="2020-09" db="EMBL/GenBank/DDBJ databases">
        <authorList>
            <person name="Sun Q."/>
            <person name="Zhou Y."/>
        </authorList>
    </citation>
    <scope>NUCLEOTIDE SEQUENCE</scope>
    <source>
        <strain evidence="6">CGMCC 1.12919</strain>
    </source>
</reference>
<dbReference type="Gene3D" id="3.40.50.2300">
    <property type="match status" value="2"/>
</dbReference>
<comment type="similarity">
    <text evidence="1">Belongs to the leucine-binding protein family.</text>
</comment>
<keyword evidence="7" id="KW-1185">Reference proteome</keyword>
<keyword evidence="3" id="KW-0732">Signal</keyword>
<dbReference type="Proteomes" id="UP000637002">
    <property type="component" value="Unassembled WGS sequence"/>
</dbReference>
<evidence type="ECO:0000256" key="3">
    <source>
        <dbReference type="ARBA" id="ARBA00022729"/>
    </source>
</evidence>
<gene>
    <name evidence="6" type="ORF">GCM10010994_33690</name>
</gene>
<feature type="domain" description="Leucine-binding protein" evidence="5">
    <location>
        <begin position="32"/>
        <end position="380"/>
    </location>
</feature>
<dbReference type="SUPFAM" id="SSF53822">
    <property type="entry name" value="Periplasmic binding protein-like I"/>
    <property type="match status" value="1"/>
</dbReference>
<name>A0A916UGC3_9HYPH</name>
<reference evidence="6" key="1">
    <citation type="journal article" date="2014" name="Int. J. Syst. Evol. Microbiol.">
        <title>Complete genome sequence of Corynebacterium casei LMG S-19264T (=DSM 44701T), isolated from a smear-ripened cheese.</title>
        <authorList>
            <consortium name="US DOE Joint Genome Institute (JGI-PGF)"/>
            <person name="Walter F."/>
            <person name="Albersmeier A."/>
            <person name="Kalinowski J."/>
            <person name="Ruckert C."/>
        </authorList>
    </citation>
    <scope>NUCLEOTIDE SEQUENCE</scope>
    <source>
        <strain evidence="6">CGMCC 1.12919</strain>
    </source>
</reference>
<proteinExistence type="inferred from homology"/>
<dbReference type="PRINTS" id="PR00337">
    <property type="entry name" value="LEUILEVALBP"/>
</dbReference>
<evidence type="ECO:0000256" key="2">
    <source>
        <dbReference type="ARBA" id="ARBA00022448"/>
    </source>
</evidence>
<dbReference type="CDD" id="cd06330">
    <property type="entry name" value="PBP1_As_SBP-like"/>
    <property type="match status" value="1"/>
</dbReference>
<accession>A0A916UGC3</accession>
<dbReference type="PANTHER" id="PTHR30483:SF37">
    <property type="entry name" value="ABC TRANSPORTER SUBSTRATE-BINDING PROTEIN"/>
    <property type="match status" value="1"/>
</dbReference>
<evidence type="ECO:0000313" key="6">
    <source>
        <dbReference type="EMBL" id="GGC72546.1"/>
    </source>
</evidence>
<organism evidence="6 7">
    <name type="scientific">Chelatococcus reniformis</name>
    <dbReference type="NCBI Taxonomy" id="1494448"/>
    <lineage>
        <taxon>Bacteria</taxon>
        <taxon>Pseudomonadati</taxon>
        <taxon>Pseudomonadota</taxon>
        <taxon>Alphaproteobacteria</taxon>
        <taxon>Hyphomicrobiales</taxon>
        <taxon>Chelatococcaceae</taxon>
        <taxon>Chelatococcus</taxon>
    </lineage>
</organism>
<dbReference type="PANTHER" id="PTHR30483">
    <property type="entry name" value="LEUCINE-SPECIFIC-BINDING PROTEIN"/>
    <property type="match status" value="1"/>
</dbReference>